<evidence type="ECO:0000313" key="5">
    <source>
        <dbReference type="Proteomes" id="UP000000763"/>
    </source>
</evidence>
<dbReference type="EMBL" id="AP005313">
    <property type="protein sequence ID" value="BAD28493.1"/>
    <property type="molecule type" value="Genomic_DNA"/>
</dbReference>
<reference evidence="5" key="4">
    <citation type="journal article" date="2008" name="Nucleic Acids Res.">
        <title>The rice annotation project database (RAP-DB): 2008 update.</title>
        <authorList>
            <consortium name="The rice annotation project (RAP)"/>
        </authorList>
    </citation>
    <scope>GENOME REANNOTATION</scope>
    <source>
        <strain evidence="5">cv. Nipponbare</strain>
    </source>
</reference>
<evidence type="ECO:0000256" key="1">
    <source>
        <dbReference type="SAM" id="MobiDB-lite"/>
    </source>
</evidence>
<protein>
    <submittedName>
        <fullName evidence="4">Uncharacterized protein</fullName>
    </submittedName>
</protein>
<organism evidence="4 5">
    <name type="scientific">Oryza sativa subsp. japonica</name>
    <name type="common">Rice</name>
    <dbReference type="NCBI Taxonomy" id="39947"/>
    <lineage>
        <taxon>Eukaryota</taxon>
        <taxon>Viridiplantae</taxon>
        <taxon>Streptophyta</taxon>
        <taxon>Embryophyta</taxon>
        <taxon>Tracheophyta</taxon>
        <taxon>Spermatophyta</taxon>
        <taxon>Magnoliopsida</taxon>
        <taxon>Liliopsida</taxon>
        <taxon>Poales</taxon>
        <taxon>Poaceae</taxon>
        <taxon>BOP clade</taxon>
        <taxon>Oryzoideae</taxon>
        <taxon>Oryzeae</taxon>
        <taxon>Oryzinae</taxon>
        <taxon>Oryza</taxon>
        <taxon>Oryza sativa</taxon>
    </lineage>
</organism>
<evidence type="ECO:0000313" key="3">
    <source>
        <dbReference type="EMBL" id="BAD28493.1"/>
    </source>
</evidence>
<feature type="transmembrane region" description="Helical" evidence="2">
    <location>
        <begin position="20"/>
        <end position="40"/>
    </location>
</feature>
<proteinExistence type="predicted"/>
<reference evidence="3" key="1">
    <citation type="submission" date="2002-05" db="EMBL/GenBank/DDBJ databases">
        <title>Oryza sativa nipponbare(GA3) genomic DNA, chromosome 9, PAC clone:P0512H04.</title>
        <authorList>
            <person name="Sasaki T."/>
            <person name="Matsumoto T."/>
            <person name="Katayose Y."/>
        </authorList>
    </citation>
    <scope>NUCLEOTIDE SEQUENCE</scope>
</reference>
<keyword evidence="2" id="KW-1133">Transmembrane helix</keyword>
<dbReference type="EMBL" id="AP005400">
    <property type="protein sequence ID" value="BAD28571.1"/>
    <property type="molecule type" value="Genomic_DNA"/>
</dbReference>
<accession>Q6ERZ9</accession>
<keyword evidence="2" id="KW-0812">Transmembrane</keyword>
<keyword evidence="2" id="KW-0472">Membrane</keyword>
<name>Q6ERZ9_ORYSJ</name>
<evidence type="ECO:0000313" key="4">
    <source>
        <dbReference type="EMBL" id="BAD28571.1"/>
    </source>
</evidence>
<gene>
    <name evidence="3" type="ORF">P0512H04.38</name>
    <name evidence="4" type="ORF">P0698G06.18</name>
</gene>
<dbReference type="Proteomes" id="UP000000763">
    <property type="component" value="Chromosome 9"/>
</dbReference>
<evidence type="ECO:0000256" key="2">
    <source>
        <dbReference type="SAM" id="Phobius"/>
    </source>
</evidence>
<dbReference type="AlphaFoldDB" id="Q6ERZ9"/>
<reference evidence="5" key="3">
    <citation type="journal article" date="2005" name="Nature">
        <title>The map-based sequence of the rice genome.</title>
        <authorList>
            <consortium name="International rice genome sequencing project (IRGSP)"/>
            <person name="Matsumoto T."/>
            <person name="Wu J."/>
            <person name="Kanamori H."/>
            <person name="Katayose Y."/>
            <person name="Fujisawa M."/>
            <person name="Namiki N."/>
            <person name="Mizuno H."/>
            <person name="Yamamoto K."/>
            <person name="Antonio B.A."/>
            <person name="Baba T."/>
            <person name="Sakata K."/>
            <person name="Nagamura Y."/>
            <person name="Aoki H."/>
            <person name="Arikawa K."/>
            <person name="Arita K."/>
            <person name="Bito T."/>
            <person name="Chiden Y."/>
            <person name="Fujitsuka N."/>
            <person name="Fukunaka R."/>
            <person name="Hamada M."/>
            <person name="Harada C."/>
            <person name="Hayashi A."/>
            <person name="Hijishita S."/>
            <person name="Honda M."/>
            <person name="Hosokawa S."/>
            <person name="Ichikawa Y."/>
            <person name="Idonuma A."/>
            <person name="Iijima M."/>
            <person name="Ikeda M."/>
            <person name="Ikeno M."/>
            <person name="Ito K."/>
            <person name="Ito S."/>
            <person name="Ito T."/>
            <person name="Ito Y."/>
            <person name="Ito Y."/>
            <person name="Iwabuchi A."/>
            <person name="Kamiya K."/>
            <person name="Karasawa W."/>
            <person name="Kurita K."/>
            <person name="Katagiri S."/>
            <person name="Kikuta A."/>
            <person name="Kobayashi H."/>
            <person name="Kobayashi N."/>
            <person name="Machita K."/>
            <person name="Maehara T."/>
            <person name="Masukawa M."/>
            <person name="Mizubayashi T."/>
            <person name="Mukai Y."/>
            <person name="Nagasaki H."/>
            <person name="Nagata Y."/>
            <person name="Naito S."/>
            <person name="Nakashima M."/>
            <person name="Nakama Y."/>
            <person name="Nakamichi Y."/>
            <person name="Nakamura M."/>
            <person name="Meguro A."/>
            <person name="Negishi M."/>
            <person name="Ohta I."/>
            <person name="Ohta T."/>
            <person name="Okamoto M."/>
            <person name="Ono N."/>
            <person name="Saji S."/>
            <person name="Sakaguchi M."/>
            <person name="Sakai K."/>
            <person name="Shibata M."/>
            <person name="Shimokawa T."/>
            <person name="Song J."/>
            <person name="Takazaki Y."/>
            <person name="Terasawa K."/>
            <person name="Tsugane M."/>
            <person name="Tsuji K."/>
            <person name="Ueda S."/>
            <person name="Waki K."/>
            <person name="Yamagata H."/>
            <person name="Yamamoto M."/>
            <person name="Yamamoto S."/>
            <person name="Yamane H."/>
            <person name="Yoshiki S."/>
            <person name="Yoshihara R."/>
            <person name="Yukawa K."/>
            <person name="Zhong H."/>
            <person name="Yano M."/>
            <person name="Yuan Q."/>
            <person name="Ouyang S."/>
            <person name="Liu J."/>
            <person name="Jones K.M."/>
            <person name="Gansberger K."/>
            <person name="Moffat K."/>
            <person name="Hill J."/>
            <person name="Bera J."/>
            <person name="Fadrosh D."/>
            <person name="Jin S."/>
            <person name="Johri S."/>
            <person name="Kim M."/>
            <person name="Overton L."/>
            <person name="Reardon M."/>
            <person name="Tsitrin T."/>
            <person name="Vuong H."/>
            <person name="Weaver B."/>
            <person name="Ciecko A."/>
            <person name="Tallon L."/>
            <person name="Jackson J."/>
            <person name="Pai G."/>
            <person name="Aken S.V."/>
            <person name="Utterback T."/>
            <person name="Reidmuller S."/>
            <person name="Feldblyum T."/>
            <person name="Hsiao J."/>
            <person name="Zismann V."/>
            <person name="Iobst S."/>
            <person name="de Vazeille A.R."/>
            <person name="Buell C.R."/>
            <person name="Ying K."/>
            <person name="Li Y."/>
            <person name="Lu T."/>
            <person name="Huang Y."/>
            <person name="Zhao Q."/>
            <person name="Feng Q."/>
            <person name="Zhang L."/>
            <person name="Zhu J."/>
            <person name="Weng Q."/>
            <person name="Mu J."/>
            <person name="Lu Y."/>
            <person name="Fan D."/>
            <person name="Liu Y."/>
            <person name="Guan J."/>
            <person name="Zhang Y."/>
            <person name="Yu S."/>
            <person name="Liu X."/>
            <person name="Zhang Y."/>
            <person name="Hong G."/>
            <person name="Han B."/>
            <person name="Choisne N."/>
            <person name="Demange N."/>
            <person name="Orjeda G."/>
            <person name="Samain S."/>
            <person name="Cattolico L."/>
            <person name="Pelletier E."/>
            <person name="Couloux A."/>
            <person name="Segurens B."/>
            <person name="Wincker P."/>
            <person name="D'Hont A."/>
            <person name="Scarpelli C."/>
            <person name="Weissenbach J."/>
            <person name="Salanoubat M."/>
            <person name="Quetier F."/>
            <person name="Yu Y."/>
            <person name="Kim H.R."/>
            <person name="Rambo T."/>
            <person name="Currie J."/>
            <person name="Collura K."/>
            <person name="Luo M."/>
            <person name="Yang T."/>
            <person name="Ammiraju J.S.S."/>
            <person name="Engler F."/>
            <person name="Soderlund C."/>
            <person name="Wing R.A."/>
            <person name="Palmer L.E."/>
            <person name="de la Bastide M."/>
            <person name="Spiegel L."/>
            <person name="Nascimento L."/>
            <person name="Zutavern T."/>
            <person name="O'Shaughnessy A."/>
            <person name="Dike S."/>
            <person name="Dedhia N."/>
            <person name="Preston R."/>
            <person name="Balija V."/>
            <person name="McCombie W.R."/>
            <person name="Chow T."/>
            <person name="Chen H."/>
            <person name="Chung M."/>
            <person name="Chen C."/>
            <person name="Shaw J."/>
            <person name="Wu H."/>
            <person name="Hsiao K."/>
            <person name="Chao Y."/>
            <person name="Chu M."/>
            <person name="Cheng C."/>
            <person name="Hour A."/>
            <person name="Lee P."/>
            <person name="Lin S."/>
            <person name="Lin Y."/>
            <person name="Liou J."/>
            <person name="Liu S."/>
            <person name="Hsing Y."/>
            <person name="Raghuvanshi S."/>
            <person name="Mohanty A."/>
            <person name="Bharti A.K."/>
            <person name="Gaur A."/>
            <person name="Gupta V."/>
            <person name="Kumar D."/>
            <person name="Ravi V."/>
            <person name="Vij S."/>
            <person name="Kapur A."/>
            <person name="Khurana P."/>
            <person name="Khurana P."/>
            <person name="Khurana J.P."/>
            <person name="Tyagi A.K."/>
            <person name="Gaikwad K."/>
            <person name="Singh A."/>
            <person name="Dalal V."/>
            <person name="Srivastava S."/>
            <person name="Dixit A."/>
            <person name="Pal A.K."/>
            <person name="Ghazi I.A."/>
            <person name="Yadav M."/>
            <person name="Pandit A."/>
            <person name="Bhargava A."/>
            <person name="Sureshbabu K."/>
            <person name="Batra K."/>
            <person name="Sharma T.R."/>
            <person name="Mohapatra T."/>
            <person name="Singh N.K."/>
            <person name="Messing J."/>
            <person name="Nelson A.B."/>
            <person name="Fuks G."/>
            <person name="Kavchok S."/>
            <person name="Keizer G."/>
            <person name="Linton E."/>
            <person name="Llaca V."/>
            <person name="Song R."/>
            <person name="Tanyolac B."/>
            <person name="Young S."/>
            <person name="Ho-Il K."/>
            <person name="Hahn J.H."/>
            <person name="Sangsakoo G."/>
            <person name="Vanavichit A."/>
            <person name="de Mattos Luiz.A.T."/>
            <person name="Zimmer P.D."/>
            <person name="Malone G."/>
            <person name="Dellagostin O."/>
            <person name="de Oliveira A.C."/>
            <person name="Bevan M."/>
            <person name="Bancroft I."/>
            <person name="Minx P."/>
            <person name="Cordum H."/>
            <person name="Wilson R."/>
            <person name="Cheng Z."/>
            <person name="Jin W."/>
            <person name="Jiang J."/>
            <person name="Leong S.A."/>
            <person name="Iwama H."/>
            <person name="Gojobori T."/>
            <person name="Itoh T."/>
            <person name="Niimura Y."/>
            <person name="Fujii Y."/>
            <person name="Habara T."/>
            <person name="Sakai H."/>
            <person name="Sato Y."/>
            <person name="Wilson G."/>
            <person name="Kumar K."/>
            <person name="McCouch S."/>
            <person name="Juretic N."/>
            <person name="Hoen D."/>
            <person name="Wright S."/>
            <person name="Bruskiewich R."/>
            <person name="Bureau T."/>
            <person name="Miyao A."/>
            <person name="Hirochika H."/>
            <person name="Nishikawa T."/>
            <person name="Kadowaki K."/>
            <person name="Sugiura M."/>
            <person name="Burr B."/>
            <person name="Sasaki T."/>
        </authorList>
    </citation>
    <scope>NUCLEOTIDE SEQUENCE [LARGE SCALE GENOMIC DNA]</scope>
    <source>
        <strain evidence="5">cv. Nipponbare</strain>
    </source>
</reference>
<sequence length="55" mass="5746">MEMRGSHGNLQPDGARRDGRVAVATGGGGCGATALLRWVYGGRRGGMPMRMRGVT</sequence>
<feature type="region of interest" description="Disordered" evidence="1">
    <location>
        <begin position="1"/>
        <end position="31"/>
    </location>
</feature>
<reference evidence="4" key="2">
    <citation type="submission" date="2002-06" db="EMBL/GenBank/DDBJ databases">
        <title>Oryza sativa nipponbare(GA3) genomic DNA, chromosome 9, PAC clone:P0698G06.</title>
        <authorList>
            <person name="Sasaki T."/>
            <person name="Matsumoto T."/>
            <person name="Katayose Y."/>
        </authorList>
    </citation>
    <scope>NUCLEOTIDE SEQUENCE</scope>
</reference>